<dbReference type="InterPro" id="IPR000847">
    <property type="entry name" value="LysR_HTH_N"/>
</dbReference>
<dbReference type="RefSeq" id="WP_015917733.1">
    <property type="nucleotide sequence ID" value="NZ_BAYX01000011.1"/>
</dbReference>
<dbReference type="InterPro" id="IPR036390">
    <property type="entry name" value="WH_DNA-bd_sf"/>
</dbReference>
<gene>
    <name evidence="6" type="ORF">RRH01S_11_00370</name>
</gene>
<keyword evidence="2" id="KW-0805">Transcription regulation</keyword>
<accession>A0AA87Q3Z6</accession>
<dbReference type="CDD" id="cd08432">
    <property type="entry name" value="PBP2_GcdR_TrpI_HvrB_AmpR_like"/>
    <property type="match status" value="1"/>
</dbReference>
<dbReference type="InterPro" id="IPR005119">
    <property type="entry name" value="LysR_subst-bd"/>
</dbReference>
<dbReference type="InterPro" id="IPR058163">
    <property type="entry name" value="LysR-type_TF_proteobact-type"/>
</dbReference>
<protein>
    <submittedName>
        <fullName evidence="6">LysR family transcriptional regulator</fullName>
    </submittedName>
</protein>
<sequence>MNERPFGTNVLGEAIEIATNEAVPTAPQDCQPSGGSGRRMNRLPPLNLFRVFEAAARHGSFTAAADELCVTQSAVSQQIRQIEDLLDVRLFRRLPRRVELTREGTQLASAVHESLALLARACERIVDPMAPTVLCINAPPAIASRWLVPRLKRFMQLNPQIKVTLLASNDTVNFDRQDIDVAIRWGRGDWQGARVERLGPDKLFPVCSPSVLREGPPIVSPGDLAHHTLLQNMNSSLWATWFATAGVGSVNFDETLYFNDAGLLLDAAVQGQGIALANHMLVENDLKTGRLIRPFNIEIQSGESYHILTSPDFSEKAAVAEFRQWIRAEGAEAG</sequence>
<comment type="similarity">
    <text evidence="1">Belongs to the LysR transcriptional regulatory family.</text>
</comment>
<dbReference type="PANTHER" id="PTHR30537:SF74">
    <property type="entry name" value="HTH-TYPE TRANSCRIPTIONAL REGULATOR TRPI"/>
    <property type="match status" value="1"/>
</dbReference>
<dbReference type="GO" id="GO:0003700">
    <property type="term" value="F:DNA-binding transcription factor activity"/>
    <property type="evidence" value="ECO:0007669"/>
    <property type="project" value="InterPro"/>
</dbReference>
<dbReference type="FunFam" id="1.10.10.10:FF:000038">
    <property type="entry name" value="Glycine cleavage system transcriptional activator"/>
    <property type="match status" value="1"/>
</dbReference>
<comment type="caution">
    <text evidence="6">The sequence shown here is derived from an EMBL/GenBank/DDBJ whole genome shotgun (WGS) entry which is preliminary data.</text>
</comment>
<dbReference type="SUPFAM" id="SSF46785">
    <property type="entry name" value="Winged helix' DNA-binding domain"/>
    <property type="match status" value="1"/>
</dbReference>
<evidence type="ECO:0000313" key="7">
    <source>
        <dbReference type="Proteomes" id="UP000026941"/>
    </source>
</evidence>
<dbReference type="SUPFAM" id="SSF53850">
    <property type="entry name" value="Periplasmic binding protein-like II"/>
    <property type="match status" value="1"/>
</dbReference>
<dbReference type="PRINTS" id="PR00039">
    <property type="entry name" value="HTHLYSR"/>
</dbReference>
<dbReference type="EMBL" id="BAYX01000011">
    <property type="protein sequence ID" value="GAJ95130.1"/>
    <property type="molecule type" value="Genomic_DNA"/>
</dbReference>
<dbReference type="AlphaFoldDB" id="A0AA87Q3Z6"/>
<organism evidence="6 7">
    <name type="scientific">Rhizobium rhizogenes NBRC 13257</name>
    <dbReference type="NCBI Taxonomy" id="1220581"/>
    <lineage>
        <taxon>Bacteria</taxon>
        <taxon>Pseudomonadati</taxon>
        <taxon>Pseudomonadota</taxon>
        <taxon>Alphaproteobacteria</taxon>
        <taxon>Hyphomicrobiales</taxon>
        <taxon>Rhizobiaceae</taxon>
        <taxon>Rhizobium/Agrobacterium group</taxon>
        <taxon>Rhizobium</taxon>
    </lineage>
</organism>
<evidence type="ECO:0000256" key="2">
    <source>
        <dbReference type="ARBA" id="ARBA00023015"/>
    </source>
</evidence>
<evidence type="ECO:0000256" key="1">
    <source>
        <dbReference type="ARBA" id="ARBA00009437"/>
    </source>
</evidence>
<name>A0AA87Q3Z6_RHIRH</name>
<dbReference type="NCBIfam" id="NF008352">
    <property type="entry name" value="PRK11139.1"/>
    <property type="match status" value="1"/>
</dbReference>
<dbReference type="GO" id="GO:0006351">
    <property type="term" value="P:DNA-templated transcription"/>
    <property type="evidence" value="ECO:0007669"/>
    <property type="project" value="TreeGrafter"/>
</dbReference>
<reference evidence="6 7" key="1">
    <citation type="submission" date="2014-05" db="EMBL/GenBank/DDBJ databases">
        <title>Whole genome shotgun sequence of Rhizobium rhizogenes NBRC 13257.</title>
        <authorList>
            <person name="Katano-Makiyama Y."/>
            <person name="Hosoyama A."/>
            <person name="Hashimoto M."/>
            <person name="Hosoyama Y."/>
            <person name="Noguchi M."/>
            <person name="Tsuchikane K."/>
            <person name="Kimura A."/>
            <person name="Ohji S."/>
            <person name="Ichikawa N."/>
            <person name="Yamazoe A."/>
            <person name="Fujita N."/>
        </authorList>
    </citation>
    <scope>NUCLEOTIDE SEQUENCE [LARGE SCALE GENOMIC DNA]</scope>
    <source>
        <strain evidence="6 7">NBRC 13257</strain>
    </source>
</reference>
<dbReference type="Proteomes" id="UP000026941">
    <property type="component" value="Unassembled WGS sequence"/>
</dbReference>
<keyword evidence="3" id="KW-0238">DNA-binding</keyword>
<dbReference type="PROSITE" id="PS50931">
    <property type="entry name" value="HTH_LYSR"/>
    <property type="match status" value="1"/>
</dbReference>
<dbReference type="Gene3D" id="1.10.10.10">
    <property type="entry name" value="Winged helix-like DNA-binding domain superfamily/Winged helix DNA-binding domain"/>
    <property type="match status" value="1"/>
</dbReference>
<dbReference type="GO" id="GO:0043565">
    <property type="term" value="F:sequence-specific DNA binding"/>
    <property type="evidence" value="ECO:0007669"/>
    <property type="project" value="TreeGrafter"/>
</dbReference>
<evidence type="ECO:0000256" key="4">
    <source>
        <dbReference type="ARBA" id="ARBA00023163"/>
    </source>
</evidence>
<feature type="domain" description="HTH lysR-type" evidence="5">
    <location>
        <begin position="44"/>
        <end position="101"/>
    </location>
</feature>
<dbReference type="Pfam" id="PF00126">
    <property type="entry name" value="HTH_1"/>
    <property type="match status" value="1"/>
</dbReference>
<dbReference type="GeneID" id="86852129"/>
<keyword evidence="4" id="KW-0804">Transcription</keyword>
<evidence type="ECO:0000313" key="6">
    <source>
        <dbReference type="EMBL" id="GAJ95130.1"/>
    </source>
</evidence>
<dbReference type="PANTHER" id="PTHR30537">
    <property type="entry name" value="HTH-TYPE TRANSCRIPTIONAL REGULATOR"/>
    <property type="match status" value="1"/>
</dbReference>
<proteinExistence type="inferred from homology"/>
<dbReference type="Pfam" id="PF03466">
    <property type="entry name" value="LysR_substrate"/>
    <property type="match status" value="1"/>
</dbReference>
<evidence type="ECO:0000256" key="3">
    <source>
        <dbReference type="ARBA" id="ARBA00023125"/>
    </source>
</evidence>
<dbReference type="FunFam" id="3.40.190.10:FF:000017">
    <property type="entry name" value="Glycine cleavage system transcriptional activator"/>
    <property type="match status" value="1"/>
</dbReference>
<dbReference type="Gene3D" id="3.40.190.10">
    <property type="entry name" value="Periplasmic binding protein-like II"/>
    <property type="match status" value="2"/>
</dbReference>
<evidence type="ECO:0000259" key="5">
    <source>
        <dbReference type="PROSITE" id="PS50931"/>
    </source>
</evidence>
<dbReference type="InterPro" id="IPR036388">
    <property type="entry name" value="WH-like_DNA-bd_sf"/>
</dbReference>